<gene>
    <name evidence="2" type="ORF">J2Z42_000201</name>
</gene>
<organism evidence="2 3">
    <name type="scientific">Clostridium algifaecis</name>
    <dbReference type="NCBI Taxonomy" id="1472040"/>
    <lineage>
        <taxon>Bacteria</taxon>
        <taxon>Bacillati</taxon>
        <taxon>Bacillota</taxon>
        <taxon>Clostridia</taxon>
        <taxon>Eubacteriales</taxon>
        <taxon>Clostridiaceae</taxon>
        <taxon>Clostridium</taxon>
    </lineage>
</organism>
<reference evidence="2 3" key="1">
    <citation type="submission" date="2021-03" db="EMBL/GenBank/DDBJ databases">
        <title>Genomic Encyclopedia of Type Strains, Phase IV (KMG-IV): sequencing the most valuable type-strain genomes for metagenomic binning, comparative biology and taxonomic classification.</title>
        <authorList>
            <person name="Goeker M."/>
        </authorList>
    </citation>
    <scope>NUCLEOTIDE SEQUENCE [LARGE SCALE GENOMIC DNA]</scope>
    <source>
        <strain evidence="2 3">DSM 28783</strain>
    </source>
</reference>
<proteinExistence type="predicted"/>
<accession>A0ABS4KQ84</accession>
<dbReference type="SUPFAM" id="SSF53448">
    <property type="entry name" value="Nucleotide-diphospho-sugar transferases"/>
    <property type="match status" value="1"/>
</dbReference>
<feature type="domain" description="Glycosyltransferase 2-like" evidence="1">
    <location>
        <begin position="7"/>
        <end position="138"/>
    </location>
</feature>
<dbReference type="PANTHER" id="PTHR43685">
    <property type="entry name" value="GLYCOSYLTRANSFERASE"/>
    <property type="match status" value="1"/>
</dbReference>
<keyword evidence="3" id="KW-1185">Reference proteome</keyword>
<name>A0ABS4KQ84_9CLOT</name>
<comment type="caution">
    <text evidence="2">The sequence shown here is derived from an EMBL/GenBank/DDBJ whole genome shotgun (WGS) entry which is preliminary data.</text>
</comment>
<dbReference type="Pfam" id="PF00535">
    <property type="entry name" value="Glycos_transf_2"/>
    <property type="match status" value="1"/>
</dbReference>
<dbReference type="InterPro" id="IPR001173">
    <property type="entry name" value="Glyco_trans_2-like"/>
</dbReference>
<dbReference type="RefSeq" id="WP_209700492.1">
    <property type="nucleotide sequence ID" value="NZ_JAGGLM010000001.1"/>
</dbReference>
<evidence type="ECO:0000313" key="3">
    <source>
        <dbReference type="Proteomes" id="UP001519307"/>
    </source>
</evidence>
<evidence type="ECO:0000313" key="2">
    <source>
        <dbReference type="EMBL" id="MBP2031536.1"/>
    </source>
</evidence>
<dbReference type="CDD" id="cd00761">
    <property type="entry name" value="Glyco_tranf_GTA_type"/>
    <property type="match status" value="1"/>
</dbReference>
<dbReference type="Gene3D" id="3.90.550.10">
    <property type="entry name" value="Spore Coat Polysaccharide Biosynthesis Protein SpsA, Chain A"/>
    <property type="match status" value="1"/>
</dbReference>
<evidence type="ECO:0000259" key="1">
    <source>
        <dbReference type="Pfam" id="PF00535"/>
    </source>
</evidence>
<dbReference type="InterPro" id="IPR029044">
    <property type="entry name" value="Nucleotide-diphossugar_trans"/>
</dbReference>
<dbReference type="Proteomes" id="UP001519307">
    <property type="component" value="Unassembled WGS sequence"/>
</dbReference>
<dbReference type="EMBL" id="JAGGLM010000001">
    <property type="protein sequence ID" value="MBP2031536.1"/>
    <property type="molecule type" value="Genomic_DNA"/>
</dbReference>
<dbReference type="PANTHER" id="PTHR43685:SF3">
    <property type="entry name" value="SLR2126 PROTEIN"/>
    <property type="match status" value="1"/>
</dbReference>
<sequence>MENIDASIIIATYNRRDLLKLSLHSFNFQDYNKNKFEVILIDDGSTDNTYDMIKSLDANYNLIFLRNEKNRGAAFARNIGLKNAKGDIIIFSDSDCIVPPNFISDHLKYHSTNSKICVSGAIRWKKVFSNYYKNFNTMQLTEFKKAAETIPLFKDRLKCINFNYDDNFKILSKDDVPNIDKYNYIPSWSEEYLGKIIKIFGKDLKNFQYPWILFTTGNVSIEKKYIIDAGYFDQRLRREEDWDLGYRLYKNGVKFIYSPELESTHQEHTIINNREKKMMNSYKMIFNKYKDYELFLFCLFIENTIDISKLSEADAQYKILLQNKYKYSKLIDRFHLLLKYRVNSFLESKIKSDKFMNIGTNFIDTNLKNMDSFTKVFKELSRILY</sequence>
<dbReference type="InterPro" id="IPR050834">
    <property type="entry name" value="Glycosyltransf_2"/>
</dbReference>
<protein>
    <submittedName>
        <fullName evidence="2">Glycosyltransferase involved in cell wall biosynthesis</fullName>
    </submittedName>
</protein>